<keyword evidence="2 5" id="KW-0812">Transmembrane</keyword>
<keyword evidence="8" id="KW-1185">Reference proteome</keyword>
<dbReference type="Pfam" id="PF04932">
    <property type="entry name" value="Wzy_C"/>
    <property type="match status" value="1"/>
</dbReference>
<evidence type="ECO:0000256" key="1">
    <source>
        <dbReference type="ARBA" id="ARBA00004141"/>
    </source>
</evidence>
<evidence type="ECO:0000313" key="7">
    <source>
        <dbReference type="EMBL" id="SKA93079.1"/>
    </source>
</evidence>
<feature type="transmembrane region" description="Helical" evidence="5">
    <location>
        <begin position="6"/>
        <end position="27"/>
    </location>
</feature>
<dbReference type="RefSeq" id="WP_078813243.1">
    <property type="nucleotide sequence ID" value="NZ_FUYE01000005.1"/>
</dbReference>
<dbReference type="GO" id="GO:0016874">
    <property type="term" value="F:ligase activity"/>
    <property type="evidence" value="ECO:0007669"/>
    <property type="project" value="UniProtKB-KW"/>
</dbReference>
<keyword evidence="3 5" id="KW-1133">Transmembrane helix</keyword>
<feature type="transmembrane region" description="Helical" evidence="5">
    <location>
        <begin position="148"/>
        <end position="167"/>
    </location>
</feature>
<keyword evidence="4 5" id="KW-0472">Membrane</keyword>
<dbReference type="STRING" id="48467.SAMN02745166_02036"/>
<reference evidence="8" key="1">
    <citation type="submission" date="2017-02" db="EMBL/GenBank/DDBJ databases">
        <authorList>
            <person name="Varghese N."/>
            <person name="Submissions S."/>
        </authorList>
    </citation>
    <scope>NUCLEOTIDE SEQUENCE [LARGE SCALE GENOMIC DNA]</scope>
    <source>
        <strain evidence="8">ATCC 700200</strain>
    </source>
</reference>
<name>A0A1T4XU27_9BACT</name>
<evidence type="ECO:0000259" key="6">
    <source>
        <dbReference type="Pfam" id="PF04932"/>
    </source>
</evidence>
<gene>
    <name evidence="7" type="ORF">SAMN02745166_02036</name>
</gene>
<accession>A0A1T4XU27</accession>
<dbReference type="EMBL" id="FUYE01000005">
    <property type="protein sequence ID" value="SKA93079.1"/>
    <property type="molecule type" value="Genomic_DNA"/>
</dbReference>
<dbReference type="Proteomes" id="UP000190774">
    <property type="component" value="Unassembled WGS sequence"/>
</dbReference>
<feature type="transmembrane region" description="Helical" evidence="5">
    <location>
        <begin position="66"/>
        <end position="84"/>
    </location>
</feature>
<feature type="transmembrane region" description="Helical" evidence="5">
    <location>
        <begin position="259"/>
        <end position="278"/>
    </location>
</feature>
<evidence type="ECO:0000256" key="5">
    <source>
        <dbReference type="SAM" id="Phobius"/>
    </source>
</evidence>
<feature type="transmembrane region" description="Helical" evidence="5">
    <location>
        <begin position="366"/>
        <end position="391"/>
    </location>
</feature>
<organism evidence="7 8">
    <name type="scientific">Prosthecobacter debontii</name>
    <dbReference type="NCBI Taxonomy" id="48467"/>
    <lineage>
        <taxon>Bacteria</taxon>
        <taxon>Pseudomonadati</taxon>
        <taxon>Verrucomicrobiota</taxon>
        <taxon>Verrucomicrobiia</taxon>
        <taxon>Verrucomicrobiales</taxon>
        <taxon>Verrucomicrobiaceae</taxon>
        <taxon>Prosthecobacter</taxon>
    </lineage>
</organism>
<dbReference type="InterPro" id="IPR007016">
    <property type="entry name" value="O-antigen_ligase-rel_domated"/>
</dbReference>
<dbReference type="GO" id="GO:0016020">
    <property type="term" value="C:membrane"/>
    <property type="evidence" value="ECO:0007669"/>
    <property type="project" value="UniProtKB-SubCell"/>
</dbReference>
<evidence type="ECO:0000256" key="4">
    <source>
        <dbReference type="ARBA" id="ARBA00023136"/>
    </source>
</evidence>
<evidence type="ECO:0000256" key="3">
    <source>
        <dbReference type="ARBA" id="ARBA00022989"/>
    </source>
</evidence>
<proteinExistence type="predicted"/>
<evidence type="ECO:0000256" key="2">
    <source>
        <dbReference type="ARBA" id="ARBA00022692"/>
    </source>
</evidence>
<keyword evidence="7" id="KW-0436">Ligase</keyword>
<comment type="subcellular location">
    <subcellularLocation>
        <location evidence="1">Membrane</location>
        <topology evidence="1">Multi-pass membrane protein</topology>
    </subcellularLocation>
</comment>
<evidence type="ECO:0000313" key="8">
    <source>
        <dbReference type="Proteomes" id="UP000190774"/>
    </source>
</evidence>
<protein>
    <submittedName>
        <fullName evidence="7">O-antigen ligase like membrane protein</fullName>
    </submittedName>
</protein>
<dbReference type="PANTHER" id="PTHR37422:SF13">
    <property type="entry name" value="LIPOPOLYSACCHARIDE BIOSYNTHESIS PROTEIN PA4999-RELATED"/>
    <property type="match status" value="1"/>
</dbReference>
<dbReference type="InterPro" id="IPR051533">
    <property type="entry name" value="WaaL-like"/>
</dbReference>
<feature type="transmembrane region" description="Helical" evidence="5">
    <location>
        <begin position="34"/>
        <end position="54"/>
    </location>
</feature>
<sequence>MKDLIKFILALGAYAGLAPLLGLWLGPRRVWQRAVFATMIVMTALRPGNFMMMLGSIETYRGHTKGYEISLIEVLAIALIFAVSRSSGQGRRGSPPGLWLYLGWCFVCLFSAFGSYEPTYALMAATRFVKGALIFAAAALYLRDEDDLRWAIGALAGALFHHGLLCLKMRLLDGSWQVKGWFEHQNPMAMWCYLGAIPVFATLLDKRVKGALFGLCLAGFGGAGLCIILSVSRAALAAYAAGAVVMMSLAWLRGGGVRVASLTLLGALGAALVFLFALDSFKARLNEVAASSETVEEDLRDILNKQSAAMLHDHPMTGVGWNNFGIANSRPRGDLYSEILEEWDRDRGFTIYDENYYANPLTESLYWLWLAETGWLGFGSFILFILMTLWWALRNAWAQRGTLMGAVAAGLLVALGICYLHGTVERILTQTKNLSQWLMLAGVVAGMEMNRRQMPASRSVKSPH</sequence>
<feature type="transmembrane region" description="Helical" evidence="5">
    <location>
        <begin position="96"/>
        <end position="114"/>
    </location>
</feature>
<dbReference type="PANTHER" id="PTHR37422">
    <property type="entry name" value="TEICHURONIC ACID BIOSYNTHESIS PROTEIN TUAE"/>
    <property type="match status" value="1"/>
</dbReference>
<feature type="domain" description="O-antigen ligase-related" evidence="6">
    <location>
        <begin position="223"/>
        <end position="382"/>
    </location>
</feature>
<feature type="transmembrane region" description="Helical" evidence="5">
    <location>
        <begin position="211"/>
        <end position="230"/>
    </location>
</feature>
<feature type="transmembrane region" description="Helical" evidence="5">
    <location>
        <begin position="187"/>
        <end position="204"/>
    </location>
</feature>
<feature type="transmembrane region" description="Helical" evidence="5">
    <location>
        <begin position="403"/>
        <end position="422"/>
    </location>
</feature>
<dbReference type="AlphaFoldDB" id="A0A1T4XU27"/>
<feature type="transmembrane region" description="Helical" evidence="5">
    <location>
        <begin position="120"/>
        <end position="141"/>
    </location>
</feature>